<feature type="region of interest" description="Disordered" evidence="1">
    <location>
        <begin position="602"/>
        <end position="640"/>
    </location>
</feature>
<dbReference type="STRING" id="1305764.R9NXS0"/>
<dbReference type="InterPro" id="IPR004871">
    <property type="entry name" value="RSE1/DDB1/CPSF1_C"/>
</dbReference>
<dbReference type="HOGENOM" id="CLU_246458_0_0_1"/>
<feature type="compositionally biased region" description="Basic and acidic residues" evidence="1">
    <location>
        <begin position="308"/>
        <end position="320"/>
    </location>
</feature>
<dbReference type="eggNOG" id="KOG1897">
    <property type="taxonomic scope" value="Eukaryota"/>
</dbReference>
<reference evidence="5" key="1">
    <citation type="journal article" date="2013" name="Genome Announc.">
        <title>Draft genome sequence of the basidiomycetous yeast-like fungus Pseudozyma hubeiensis SY62, which produces an abundant amount of the biosurfactant mannosylerythritol lipids.</title>
        <authorList>
            <person name="Konishi M."/>
            <person name="Hatada Y."/>
            <person name="Horiuchi J."/>
        </authorList>
    </citation>
    <scope>NUCLEOTIDE SEQUENCE [LARGE SCALE GENOMIC DNA]</scope>
    <source>
        <strain evidence="5">SY62</strain>
    </source>
</reference>
<dbReference type="Pfam" id="PF03178">
    <property type="entry name" value="CPSF_A"/>
    <property type="match status" value="1"/>
</dbReference>
<feature type="compositionally biased region" description="Low complexity" evidence="1">
    <location>
        <begin position="437"/>
        <end position="452"/>
    </location>
</feature>
<dbReference type="InterPro" id="IPR058543">
    <property type="entry name" value="Beta-prop_RSE1/DDB1/CPSF1_2nd"/>
</dbReference>
<dbReference type="GeneID" id="24106262"/>
<gene>
    <name evidence="4" type="ORF">PHSY_000961</name>
</gene>
<dbReference type="Pfam" id="PF23726">
    <property type="entry name" value="Beta-prop_RSE1_2nd"/>
    <property type="match status" value="1"/>
</dbReference>
<evidence type="ECO:0000256" key="1">
    <source>
        <dbReference type="SAM" id="MobiDB-lite"/>
    </source>
</evidence>
<dbReference type="InterPro" id="IPR050358">
    <property type="entry name" value="RSE1/DDB1/CFT1"/>
</dbReference>
<dbReference type="GO" id="GO:0003676">
    <property type="term" value="F:nucleic acid binding"/>
    <property type="evidence" value="ECO:0007669"/>
    <property type="project" value="InterPro"/>
</dbReference>
<feature type="domain" description="RSE1/DDB1/CPSF1 C-terminal" evidence="2">
    <location>
        <begin position="1105"/>
        <end position="1471"/>
    </location>
</feature>
<proteinExistence type="predicted"/>
<protein>
    <submittedName>
        <fullName evidence="4">Pre-mRNA-splicing factor</fullName>
    </submittedName>
</protein>
<keyword evidence="5" id="KW-1185">Reference proteome</keyword>
<feature type="compositionally biased region" description="Low complexity" evidence="1">
    <location>
        <begin position="398"/>
        <end position="414"/>
    </location>
</feature>
<evidence type="ECO:0000259" key="3">
    <source>
        <dbReference type="Pfam" id="PF23726"/>
    </source>
</evidence>
<evidence type="ECO:0000313" key="5">
    <source>
        <dbReference type="Proteomes" id="UP000014071"/>
    </source>
</evidence>
<feature type="compositionally biased region" description="Polar residues" evidence="1">
    <location>
        <begin position="475"/>
        <end position="484"/>
    </location>
</feature>
<dbReference type="PANTHER" id="PTHR10644">
    <property type="entry name" value="DNA REPAIR/RNA PROCESSING CPSF FAMILY"/>
    <property type="match status" value="1"/>
</dbReference>
<name>R9NXS0_PSEHS</name>
<organism evidence="4 5">
    <name type="scientific">Pseudozyma hubeiensis (strain SY62)</name>
    <name type="common">Yeast</name>
    <dbReference type="NCBI Taxonomy" id="1305764"/>
    <lineage>
        <taxon>Eukaryota</taxon>
        <taxon>Fungi</taxon>
        <taxon>Dikarya</taxon>
        <taxon>Basidiomycota</taxon>
        <taxon>Ustilaginomycotina</taxon>
        <taxon>Ustilaginomycetes</taxon>
        <taxon>Ustilaginales</taxon>
        <taxon>Ustilaginaceae</taxon>
        <taxon>Pseudozyma</taxon>
    </lineage>
</organism>
<feature type="domain" description="RSE1/DDB1/CPSF1 second beta-propeller" evidence="3">
    <location>
        <begin position="701"/>
        <end position="1034"/>
    </location>
</feature>
<dbReference type="Proteomes" id="UP000014071">
    <property type="component" value="Unassembled WGS sequence"/>
</dbReference>
<evidence type="ECO:0000259" key="2">
    <source>
        <dbReference type="Pfam" id="PF03178"/>
    </source>
</evidence>
<dbReference type="GO" id="GO:0005634">
    <property type="term" value="C:nucleus"/>
    <property type="evidence" value="ECO:0007669"/>
    <property type="project" value="InterPro"/>
</dbReference>
<dbReference type="EMBL" id="DF238776">
    <property type="protein sequence ID" value="GAC93396.1"/>
    <property type="molecule type" value="Genomic_DNA"/>
</dbReference>
<dbReference type="Gene3D" id="2.130.10.10">
    <property type="entry name" value="YVTN repeat-like/Quinoprotein amine dehydrogenase"/>
    <property type="match status" value="3"/>
</dbReference>
<dbReference type="InterPro" id="IPR015943">
    <property type="entry name" value="WD40/YVTN_repeat-like_dom_sf"/>
</dbReference>
<dbReference type="RefSeq" id="XP_012186983.1">
    <property type="nucleotide sequence ID" value="XM_012331593.1"/>
</dbReference>
<feature type="region of interest" description="Disordered" evidence="1">
    <location>
        <begin position="265"/>
        <end position="337"/>
    </location>
</feature>
<sequence length="1512" mass="160860">MLYVAHAYEASAIIQTLALPTFLPTGPCLALVKQSCIEFLSLATDAGSTASSAGLLETVQTITVNGRILAAQAVTEPSSNATSQKQSLLLLTDHYQSKLISLTASIDPDNGETNIQTIATLALDEVARSPAESALGVWCEPLSPGTPSIGQRIALSHVYRGVARVIPLADPASSSRSRAYDDADQDMQDISHTNSLSRGAHFSQSFSVRLPHPNLLSCALLSPSSPSSVPAVALLSQSSVPSEIPGLGELCLPVLSFHSVDVSSQELSPMPWGPPRRPPRRNESQDTEEDADKRFHPQSSSAATQASRDLKTAKKDDKAASRKQHGPAAMGAKLTLNDLRNREEVRAKSDLAQCHVPLPTADALGAHYVHALPAHVGAGVLVFSETSILYVPPPSNPPASTSSNNDDATTASDPADTKGKRRKASQGSIAETRRRSSAANTQAAANVATTSTPSNENGKRRRSSVNVSAAGADSPTKSASSTPSRPKLLRVGLPHPVQVISVVDLNDADRSSSAGPDKFSVLFACSSGALNVLRLSMHQDTQEVASYPSQPRSMRVETLGTASQPAGPQALSYLGQGLVCVGSATGDSCLYNILEQNASQSTPASLGEQLLTPPSSPTQARRRRSSHTVGTSRDSSELPTGGSLALLDTWHNLGPVVDFVVDDGAGGDPTSSSGAQARIVTCSGAGPTGSIREARSGASVQEVSSLPIPNAQQVWPVHGGDGIAAKQSIGLLVGFATSTAYFHFDANGQLADATDRLAAAGIDVSQPTLAASSVLGQGTGPLLLRAARKEVSLFSLEGENVSIRSQWVPPTGLEVTAASVNSTGQSVVALSDKSLLHLSVEAGALTELRKVQLDHEVSCLDVSSLVAGEAARFVACGFWQTRTVQIFSLPDLAAVGQSSVVQQRLSAVPRSILLHQFASSQPEAGPHGQPKASLGNRDSLTPHLLVGLGDGSLVSYSMSLPTGDSYTSTVGLADAKTVSLGTQALKLDAVETSAGARVVAVSGSRPTLVYADSKRFSYNALKYKDQRSVTPLSAGPGQVFAAFALSDSIELAAIGALRQRDIRTFPLGLEQPLAIAQWANRKVFAVCTWTFLPRGTASKVERPRGALRILDHVTFELLDEIRLEPDERPNCITLLKSQGHELLVVGTGYVSEQSSETTRGRLVGFDVSTGSSRTKEERGRLRQLFEHAENGNVYNLQPINHRLAAAVNSEVKIYSIVDPRPSNVAAPRIMVRQRGSWASSFVACNLSAIEPDRIVVGDALRSMNVLHVHPYTARVTEIARDCDPFWTSATELLDEETQTYIGADVSFNIYTTQRVPISEEDKTRIRRARERDTERAISAVDPRTTRNPAEVDQYQHVMQRNAVWHYGDMINKFRRTSLVPDPGSKAAVRPRLLFCTAAGAIGVIALVRDDEARLLAKVERNILSLVESDTAAGSAGVVGDIKHEDWRTLRTDHRVQPPAGFLDADVLQMFVDGRLDRAQRDRVVAGPRSGAEALGVEREVVEQLIETLSQVC</sequence>
<feature type="compositionally biased region" description="Polar residues" evidence="1">
    <location>
        <begin position="297"/>
        <end position="307"/>
    </location>
</feature>
<evidence type="ECO:0000313" key="4">
    <source>
        <dbReference type="EMBL" id="GAC93396.1"/>
    </source>
</evidence>
<accession>R9NXS0</accession>
<dbReference type="OrthoDB" id="433457at2759"/>
<feature type="region of interest" description="Disordered" evidence="1">
    <location>
        <begin position="393"/>
        <end position="489"/>
    </location>
</feature>
<dbReference type="Gene3D" id="1.10.150.910">
    <property type="match status" value="1"/>
</dbReference>